<name>A0ACB7WXQ3_9ERIC</name>
<dbReference type="Proteomes" id="UP000828048">
    <property type="component" value="Chromosome 2"/>
</dbReference>
<accession>A0ACB7WXQ3</accession>
<evidence type="ECO:0000313" key="2">
    <source>
        <dbReference type="Proteomes" id="UP000828048"/>
    </source>
</evidence>
<protein>
    <submittedName>
        <fullName evidence="1">Uncharacterized protein</fullName>
    </submittedName>
</protein>
<dbReference type="EMBL" id="CM037152">
    <property type="protein sequence ID" value="KAH7833010.1"/>
    <property type="molecule type" value="Genomic_DNA"/>
</dbReference>
<proteinExistence type="predicted"/>
<keyword evidence="2" id="KW-1185">Reference proteome</keyword>
<reference evidence="1 2" key="1">
    <citation type="journal article" date="2021" name="Hortic Res">
        <title>High-quality reference genome and annotation aids understanding of berry development for evergreen blueberry (Vaccinium darrowii).</title>
        <authorList>
            <person name="Yu J."/>
            <person name="Hulse-Kemp A.M."/>
            <person name="Babiker E."/>
            <person name="Staton M."/>
        </authorList>
    </citation>
    <scope>NUCLEOTIDE SEQUENCE [LARGE SCALE GENOMIC DNA]</scope>
    <source>
        <strain evidence="2">cv. NJ 8807/NJ 8810</strain>
        <tissue evidence="1">Young leaf</tissue>
    </source>
</reference>
<gene>
    <name evidence="1" type="ORF">Vadar_002344</name>
</gene>
<organism evidence="1 2">
    <name type="scientific">Vaccinium darrowii</name>
    <dbReference type="NCBI Taxonomy" id="229202"/>
    <lineage>
        <taxon>Eukaryota</taxon>
        <taxon>Viridiplantae</taxon>
        <taxon>Streptophyta</taxon>
        <taxon>Embryophyta</taxon>
        <taxon>Tracheophyta</taxon>
        <taxon>Spermatophyta</taxon>
        <taxon>Magnoliopsida</taxon>
        <taxon>eudicotyledons</taxon>
        <taxon>Gunneridae</taxon>
        <taxon>Pentapetalae</taxon>
        <taxon>asterids</taxon>
        <taxon>Ericales</taxon>
        <taxon>Ericaceae</taxon>
        <taxon>Vaccinioideae</taxon>
        <taxon>Vaccinieae</taxon>
        <taxon>Vaccinium</taxon>
    </lineage>
</organism>
<sequence>MFSPTGKPVFWKADNSTMEGIVRRLEALTPQERVKRKLEIFTTLRRAYKNSDHEMIVRNNLGSSHQSAEDLRKLASSLQTQLSEIQQRLSDWTDLDKVDSVDFLKHMVAFTRKLLAQIQEKQENIGKQEISAQGYHYESHDGVHLLPVSLDDDQQTQHCSWVENDGNQPIVSPEEMLLLSKRPKELSAGNSFANYTDYLGMDGISSRQENNIPTEFLRTELLRNELIGLKTETLRNQLTKTQNLKNEMLKREPLKMELRNTEFLSDEVNKNGSLILELTKLDSMRNELIETTTNVFLKPGSLGNELMKTESLRNQLINTSSMRNELHEPESLRLQLSGQYSYPLHNFETHPNQGFEPIQQMNLQQSIDPHSNRFEPIRQHAKLQQGIDPRDNRCEQVQHMTLERSVDEFDDEGNFELPLGYNSNHDNWASTSRPFVADTFDEHLHTQLQHSSVDGHKVKEQHYSFDVHMDKEHLI</sequence>
<evidence type="ECO:0000313" key="1">
    <source>
        <dbReference type="EMBL" id="KAH7833010.1"/>
    </source>
</evidence>
<comment type="caution">
    <text evidence="1">The sequence shown here is derived from an EMBL/GenBank/DDBJ whole genome shotgun (WGS) entry which is preliminary data.</text>
</comment>